<reference evidence="1" key="1">
    <citation type="submission" date="2022-06" db="EMBL/GenBank/DDBJ databases">
        <title>Phylogenomic reconstructions and comparative analyses of Kickxellomycotina fungi.</title>
        <authorList>
            <person name="Reynolds N.K."/>
            <person name="Stajich J.E."/>
            <person name="Barry K."/>
            <person name="Grigoriev I.V."/>
            <person name="Crous P."/>
            <person name="Smith M.E."/>
        </authorList>
    </citation>
    <scope>NUCLEOTIDE SEQUENCE</scope>
    <source>
        <strain evidence="1">RSA 2271</strain>
    </source>
</reference>
<keyword evidence="2" id="KW-1185">Reference proteome</keyword>
<gene>
    <name evidence="1" type="ORF">EV182_005209</name>
</gene>
<evidence type="ECO:0000313" key="2">
    <source>
        <dbReference type="Proteomes" id="UP001145114"/>
    </source>
</evidence>
<accession>A0ACC1HQ65</accession>
<dbReference type="EMBL" id="JAMZIH010001793">
    <property type="protein sequence ID" value="KAJ1677898.1"/>
    <property type="molecule type" value="Genomic_DNA"/>
</dbReference>
<protein>
    <submittedName>
        <fullName evidence="1">Uncharacterized protein</fullName>
    </submittedName>
</protein>
<name>A0ACC1HQ65_9FUNG</name>
<evidence type="ECO:0000313" key="1">
    <source>
        <dbReference type="EMBL" id="KAJ1677898.1"/>
    </source>
</evidence>
<dbReference type="Proteomes" id="UP001145114">
    <property type="component" value="Unassembled WGS sequence"/>
</dbReference>
<comment type="caution">
    <text evidence="1">The sequence shown here is derived from an EMBL/GenBank/DDBJ whole genome shotgun (WGS) entry which is preliminary data.</text>
</comment>
<organism evidence="1 2">
    <name type="scientific">Spiromyces aspiralis</name>
    <dbReference type="NCBI Taxonomy" id="68401"/>
    <lineage>
        <taxon>Eukaryota</taxon>
        <taxon>Fungi</taxon>
        <taxon>Fungi incertae sedis</taxon>
        <taxon>Zoopagomycota</taxon>
        <taxon>Kickxellomycotina</taxon>
        <taxon>Kickxellomycetes</taxon>
        <taxon>Kickxellales</taxon>
        <taxon>Kickxellaceae</taxon>
        <taxon>Spiromyces</taxon>
    </lineage>
</organism>
<sequence length="152" mass="17087">MYDPKLDAKTEEWVDKVKFKDDLLLAADELSSGAVKGRRKGSQVLACPGCFTQICWNSQPHVKYHGQYRAMFVENCQVDEGKRLYYPRESATAQPVRRTVGPDGGASTGSAEEELRQESDVYRPVKCDECGTTVGVVDEEEVYHLFHVLPEL</sequence>
<proteinExistence type="predicted"/>